<dbReference type="InterPro" id="IPR045269">
    <property type="entry name" value="Atg1-like"/>
</dbReference>
<evidence type="ECO:0000256" key="5">
    <source>
        <dbReference type="ARBA" id="ARBA00030237"/>
    </source>
</evidence>
<keyword evidence="9" id="KW-1185">Reference proteome</keyword>
<evidence type="ECO:0000313" key="9">
    <source>
        <dbReference type="Proteomes" id="UP000504638"/>
    </source>
</evidence>
<keyword evidence="2 6" id="KW-0547">Nucleotide-binding</keyword>
<evidence type="ECO:0000259" key="7">
    <source>
        <dbReference type="PROSITE" id="PS50011"/>
    </source>
</evidence>
<sequence length="597" mass="68789">MEIIPSNSLSYCLVWLGFDCQRSIDAMQDIVKPILCKEQPASTLKLQRGTYASHERCTHPLVEWPRPPISIMNNITYMSPPVPPLRPWNMGQRRTAENLRSFRSDRKVGSGGFGEVWTYIENRPKRNEENVIAVKFVKFSRAARQEAKALRHANKINRRDEERHALVLEFFGHCTHQPHPDTRNPPSSVIVTEYCNLGSCADWLDVQCRSKGLAIPEFELMFFVYHVTSALAWLHEGDRGDHGRETEWKPMVHCDIKPGNILIRRDSRSPLGKSFVLADFGLATFLAEGESTVRSGGTDRYMAPEMVDYAENGSRTIRNSLLSDVWAVGACLQELARRETPYRTNHLTDEQLADRTQIRRHADRVGGILRLDQDPIGNGQPLDPSQPNIDVWFRRYGCRLFAYSNRLEIVKNLCLQPNVVLRGSARNVRDFAGRVVKGSQAHYLKAKEMGDDYWTVAEFSWTMKKAWWVHAYAHKRKPWTKADGSFSSESMTFLNYLRREVHQRQFCIDMRPIDFDNLRSQFSNDEHQGVPLRDPIAEKALLARAQELFNELVPMIKNGTDNDKNTRWMEIMLELCTTTFPIVDWIETTHDENGNPR</sequence>
<keyword evidence="8" id="KW-0808">Transferase</keyword>
<dbReference type="GO" id="GO:0010506">
    <property type="term" value="P:regulation of autophagy"/>
    <property type="evidence" value="ECO:0007669"/>
    <property type="project" value="InterPro"/>
</dbReference>
<dbReference type="GO" id="GO:0005524">
    <property type="term" value="F:ATP binding"/>
    <property type="evidence" value="ECO:0007669"/>
    <property type="project" value="UniProtKB-UniRule"/>
</dbReference>
<dbReference type="GO" id="GO:0006914">
    <property type="term" value="P:autophagy"/>
    <property type="evidence" value="ECO:0007669"/>
    <property type="project" value="UniProtKB-KW"/>
</dbReference>
<dbReference type="RefSeq" id="XP_033532269.1">
    <property type="nucleotide sequence ID" value="XM_033679880.1"/>
</dbReference>
<dbReference type="InterPro" id="IPR011009">
    <property type="entry name" value="Kinase-like_dom_sf"/>
</dbReference>
<dbReference type="PANTHER" id="PTHR24348">
    <property type="entry name" value="SERINE/THREONINE-PROTEIN KINASE UNC-51-RELATED"/>
    <property type="match status" value="1"/>
</dbReference>
<organism evidence="8">
    <name type="scientific">Eremomyces bilateralis CBS 781.70</name>
    <dbReference type="NCBI Taxonomy" id="1392243"/>
    <lineage>
        <taxon>Eukaryota</taxon>
        <taxon>Fungi</taxon>
        <taxon>Dikarya</taxon>
        <taxon>Ascomycota</taxon>
        <taxon>Pezizomycotina</taxon>
        <taxon>Dothideomycetes</taxon>
        <taxon>Dothideomycetes incertae sedis</taxon>
        <taxon>Eremomycetales</taxon>
        <taxon>Eremomycetaceae</taxon>
        <taxon>Eremomyces</taxon>
    </lineage>
</organism>
<comment type="subcellular location">
    <subcellularLocation>
        <location evidence="1">Preautophagosomal structure membrane</location>
        <topology evidence="1">Peripheral membrane protein</topology>
    </subcellularLocation>
</comment>
<evidence type="ECO:0000256" key="4">
    <source>
        <dbReference type="ARBA" id="ARBA00023006"/>
    </source>
</evidence>
<dbReference type="PANTHER" id="PTHR24348:SF68">
    <property type="entry name" value="SERINE_THREONINE-PROTEIN KINASE ATG1C"/>
    <property type="match status" value="1"/>
</dbReference>
<dbReference type="GO" id="GO:0004674">
    <property type="term" value="F:protein serine/threonine kinase activity"/>
    <property type="evidence" value="ECO:0007669"/>
    <property type="project" value="InterPro"/>
</dbReference>
<name>A0A6G1FY04_9PEZI</name>
<evidence type="ECO:0000256" key="6">
    <source>
        <dbReference type="PROSITE-ProRule" id="PRU10141"/>
    </source>
</evidence>
<evidence type="ECO:0000256" key="1">
    <source>
        <dbReference type="ARBA" id="ARBA00004623"/>
    </source>
</evidence>
<feature type="domain" description="Protein kinase" evidence="7">
    <location>
        <begin position="102"/>
        <end position="432"/>
    </location>
</feature>
<evidence type="ECO:0000313" key="10">
    <source>
        <dbReference type="RefSeq" id="XP_033532269.1"/>
    </source>
</evidence>
<reference evidence="10" key="3">
    <citation type="submission" date="2025-04" db="UniProtKB">
        <authorList>
            <consortium name="RefSeq"/>
        </authorList>
    </citation>
    <scope>IDENTIFICATION</scope>
    <source>
        <strain evidence="10">CBS 781.70</strain>
    </source>
</reference>
<dbReference type="GeneID" id="54420450"/>
<evidence type="ECO:0000256" key="3">
    <source>
        <dbReference type="ARBA" id="ARBA00022840"/>
    </source>
</evidence>
<dbReference type="InterPro" id="IPR000719">
    <property type="entry name" value="Prot_kinase_dom"/>
</dbReference>
<dbReference type="EMBL" id="ML975165">
    <property type="protein sequence ID" value="KAF1810638.1"/>
    <property type="molecule type" value="Genomic_DNA"/>
</dbReference>
<protein>
    <recommendedName>
        <fullName evidence="5">Autophagy-related protein 1</fullName>
    </recommendedName>
</protein>
<dbReference type="InterPro" id="IPR008271">
    <property type="entry name" value="Ser/Thr_kinase_AS"/>
</dbReference>
<evidence type="ECO:0000256" key="2">
    <source>
        <dbReference type="ARBA" id="ARBA00022741"/>
    </source>
</evidence>
<keyword evidence="8" id="KW-0418">Kinase</keyword>
<dbReference type="GO" id="GO:0034045">
    <property type="term" value="C:phagophore assembly site membrane"/>
    <property type="evidence" value="ECO:0007669"/>
    <property type="project" value="UniProtKB-SubCell"/>
</dbReference>
<dbReference type="OrthoDB" id="310217at2759"/>
<dbReference type="SMART" id="SM00220">
    <property type="entry name" value="S_TKc"/>
    <property type="match status" value="1"/>
</dbReference>
<dbReference type="AlphaFoldDB" id="A0A6G1FY04"/>
<dbReference type="Pfam" id="PF00069">
    <property type="entry name" value="Pkinase"/>
    <property type="match status" value="1"/>
</dbReference>
<reference evidence="10" key="2">
    <citation type="submission" date="2020-04" db="EMBL/GenBank/DDBJ databases">
        <authorList>
            <consortium name="NCBI Genome Project"/>
        </authorList>
    </citation>
    <scope>NUCLEOTIDE SEQUENCE</scope>
    <source>
        <strain evidence="10">CBS 781.70</strain>
    </source>
</reference>
<dbReference type="PROSITE" id="PS00108">
    <property type="entry name" value="PROTEIN_KINASE_ST"/>
    <property type="match status" value="1"/>
</dbReference>
<gene>
    <name evidence="8 10" type="ORF">P152DRAFT_460335</name>
</gene>
<proteinExistence type="predicted"/>
<keyword evidence="4" id="KW-0072">Autophagy</keyword>
<dbReference type="SUPFAM" id="SSF56112">
    <property type="entry name" value="Protein kinase-like (PK-like)"/>
    <property type="match status" value="1"/>
</dbReference>
<reference evidence="8 10" key="1">
    <citation type="submission" date="2020-01" db="EMBL/GenBank/DDBJ databases">
        <authorList>
            <consortium name="DOE Joint Genome Institute"/>
            <person name="Haridas S."/>
            <person name="Albert R."/>
            <person name="Binder M."/>
            <person name="Bloem J."/>
            <person name="Labutti K."/>
            <person name="Salamov A."/>
            <person name="Andreopoulos B."/>
            <person name="Baker S.E."/>
            <person name="Barry K."/>
            <person name="Bills G."/>
            <person name="Bluhm B.H."/>
            <person name="Cannon C."/>
            <person name="Castanera R."/>
            <person name="Culley D.E."/>
            <person name="Daum C."/>
            <person name="Ezra D."/>
            <person name="Gonzalez J.B."/>
            <person name="Henrissat B."/>
            <person name="Kuo A."/>
            <person name="Liang C."/>
            <person name="Lipzen A."/>
            <person name="Lutzoni F."/>
            <person name="Magnuson J."/>
            <person name="Mondo S."/>
            <person name="Nolan M."/>
            <person name="Ohm R."/>
            <person name="Pangilinan J."/>
            <person name="Park H.-J."/>
            <person name="Ramirez L."/>
            <person name="Alfaro M."/>
            <person name="Sun H."/>
            <person name="Tritt A."/>
            <person name="Yoshinaga Y."/>
            <person name="Zwiers L.-H."/>
            <person name="Turgeon B.G."/>
            <person name="Goodwin S.B."/>
            <person name="Spatafora J.W."/>
            <person name="Crous P.W."/>
            <person name="Grigoriev I.V."/>
        </authorList>
    </citation>
    <scope>NUCLEOTIDE SEQUENCE</scope>
    <source>
        <strain evidence="8 10">CBS 781.70</strain>
    </source>
</reference>
<feature type="binding site" evidence="6">
    <location>
        <position position="135"/>
    </location>
    <ligand>
        <name>ATP</name>
        <dbReference type="ChEBI" id="CHEBI:30616"/>
    </ligand>
</feature>
<evidence type="ECO:0000313" key="8">
    <source>
        <dbReference type="EMBL" id="KAF1810638.1"/>
    </source>
</evidence>
<keyword evidence="3 6" id="KW-0067">ATP-binding</keyword>
<dbReference type="CDD" id="cd00180">
    <property type="entry name" value="PKc"/>
    <property type="match status" value="1"/>
</dbReference>
<dbReference type="Proteomes" id="UP000504638">
    <property type="component" value="Unplaced"/>
</dbReference>
<dbReference type="PROSITE" id="PS00107">
    <property type="entry name" value="PROTEIN_KINASE_ATP"/>
    <property type="match status" value="1"/>
</dbReference>
<dbReference type="InterPro" id="IPR017441">
    <property type="entry name" value="Protein_kinase_ATP_BS"/>
</dbReference>
<accession>A0A6G1FY04</accession>
<dbReference type="Gene3D" id="1.10.510.10">
    <property type="entry name" value="Transferase(Phosphotransferase) domain 1"/>
    <property type="match status" value="1"/>
</dbReference>
<dbReference type="PROSITE" id="PS50011">
    <property type="entry name" value="PROTEIN_KINASE_DOM"/>
    <property type="match status" value="1"/>
</dbReference>